<dbReference type="InterPro" id="IPR057525">
    <property type="entry name" value="UTP20_C"/>
</dbReference>
<feature type="region of interest" description="Disordered" evidence="1">
    <location>
        <begin position="673"/>
        <end position="702"/>
    </location>
</feature>
<feature type="domain" description="U3 small nucleolar RNA-associated protein 20 C-terminal" evidence="4">
    <location>
        <begin position="2429"/>
        <end position="2547"/>
    </location>
</feature>
<name>M5FUG8_DACPD</name>
<feature type="region of interest" description="Disordered" evidence="1">
    <location>
        <begin position="2355"/>
        <end position="2381"/>
    </location>
</feature>
<feature type="domain" description="U3 small nucleolar RNA-associated protein 20 N-terminal" evidence="2">
    <location>
        <begin position="794"/>
        <end position="1396"/>
    </location>
</feature>
<dbReference type="EMBL" id="JH795879">
    <property type="protein sequence ID" value="EJT96886.1"/>
    <property type="molecule type" value="Genomic_DNA"/>
</dbReference>
<dbReference type="InterPro" id="IPR052575">
    <property type="entry name" value="SSU_processome_comp_20"/>
</dbReference>
<dbReference type="RefSeq" id="XP_040623784.1">
    <property type="nucleotide sequence ID" value="XM_040770844.1"/>
</dbReference>
<sequence length="2564" mass="286623">MEEESSNRHKFRSQASLLKSTHVPILPSIEDTTTIDDASSSFHESLASWRELNLTLSFTEFADEIDPLTKSMNLLLHNWQQVIGIWINAFKKAELDALQALSDLLSKLIYDLRATLVPVYQQLLDQLLSRLNNIIPQQALQALLSSLSSLFKYILVPSSEHSLVSETWIKIASSFREGGDIGRLIAEAWGKTIRRLQSSQREKLVESMLAEEGGEFCVAVSLVEGMKSPNHGHPPSAPTVLRSIMSYVASHYHSDILLLTLKRVLTSLLHHTTQAHFGPLMDALLDAQGLFEGDAVQEWISVIRVPITVRKGARMQETHLKRIIPILSTLPISPGLVHLCTASLIASNLPIWASEGKRMLTTLWEKDDATFAVLVSQALVEAQWKGWITFGQPLVLLHHKTILEKQPMLALRLFGELTRQGMLQDVAGVTGGRGLLETLSTWTSDRLARYQSPTRDDICDLSNILIVLPFLPSRFDIASLIQKLMSTEAAREEWEQTPANQSWALSECLKYAVTSEQVDAIAAYVPTILKKWNWNIQVMEAIASAVTASKKALHPRPDKSDLQFGLHSQSHGMRTAVLQILCSGAADISKEDLDAYKQCLNAEEVPLSMEKIRERVMKTEHVNSLAAVDWLVAQLKINLRPLWHPASQTLAKIIQSHPDEAWEHLFRQLETSSLRPEELVEPDPQWSASASDDPVDTEDERTFRDPSLAKLDRLIADMSKPGHTHELESLRKAQLDPKRLDVANFEGQLLKTLALMPNLAEKNNRTLITLLFRVIGHDADDVAISSTRAIPRRIRSRLANWLNLLSKFSNPRALYRGSTLQQLYLGCLCTPESSLQRLAIDCLLTDSSSPLKSYSEKLRLLLDGTKFRDELSSLNLQDLPDETRAEVVPILMHLLYGVMIRRTSKGRARRRAILASLATCTSDELRTLVLLMLDPFQGAFVQSIPEVFRFSDVEVSATGTQQVGYLRLLGDVLTYLAPALQPYWPALLSTTLEILRTAQQKIDLTAQSRDLADENAEAESDAGSESSTHGDPTRSYYTSRQLGLKRVADFCKRCPNLDLRPYLPEMFRTLISPRLLRLQVENSQAPSALMGLFYTWSEKPDWCMFLAEYNALVIPRIAELLNAVNVKSTVTSQVLDIFDHILDSAASNAPVAAAVLSPNVQSILASLSNSLSSCGQKPPNDIVKREINLLSKLAPHVIDPTHAEQLVVALKPVLHHTGKPVHERVVSDALQIYASVSKLVPQLQDPFSAFFVDTYEQLGNLFQSVRERQARLSLVSAFRSLVDSHPKYALIGELVGSLNAFLINRPEEPDFDRRLAAFNIINETQYLIMGHLQWEPILWNAIYFVQDTEELSIRSNAAFVIRRFIERMKEQPIPEFQLVFTRLIYPGLRKALASKSDLVKSEVLSLFAVAAEGCDFTVTLRELRTLLAGGDEEASVLANLFHIQVHRRTRALRRLADHVRAGDLGSGVLTDVFIPLINHYLIDGSADHQILNESITCLGVIATRLPWRSYYALVQQYLRLGRRKTVGEKLYIRALIVILEKFSFPLNDPIVADGEEDLADIEQDDIGMDTEEVMEPSTSLKVAEVALETQSPQAKHIIEVVTTRLLPSLLSYMNDRTATEDEIRVPIAYGIICIALKLPVDDRDPQITRLLTTLSQVLRSRSHDTRQLARETLFKIAMVLGPDYLSKIVQSLREALTRGPQLHVLAVSVHGLLVHVTQPTLASPFTSMDSSAAGIAHVASEVIFGQSGKDVMNEGFKTTFREVRSSSSKGLETFQIISRYVTVGHVRDVLAPLRAILQSTDTQKTVHLVNDVLHRIATGLNSNQHLSAEDVLSLCHTLITQRIKLADESTPKAANGKHIASDFAVQMNRKMAEPTVVQADNLQKFVAFGLDLLLTAFRRNRFDLKDEGIVIRLEPMVPLIGEALYADDAQVAIASIKASAAILKCPLRSAEKSLGVFVKRLLNLVRRSGSLDAQVAQTALKSLATILRDCGKAKIVESDLKYLLELIGPELEEPERQSTAFTLLRSVIARQFVAPEIYDLMDQVFDALVTNQSAQVREACRGIALQFLLDYPQGKGRLRKHMAFLATNLSYEFESGRLSVMELLGAVLEKFQPDLLRDYVDMIFAALVMDLANDDSANCREMGAALIKKLFGRIERQQQQTVFTRVHLWINQVDQPELPAVAAQVYGLLMDSSSPALEKASVVVLQDLIDVIVRSEKDFKLMEQDEGDMQVDLDWRAAYHALASLAKLCQLYPALASSTAIPLELVVSLFLFPHGWVRLAAARLALLVLSATTQNEKNLQTLGRDRLPLLVDVARLSTLQLRSDNLNADHSLQIVKNLLFVGKCFGTISVLPKPVPEDIPASGEDDDEDEADEEEANEDDSTASILANPLAWLFTRLSFQLRRAHTSRTRTSSISASLSSSSWSQHPLAVLRWLAGMSAHLEPEVLKGFLPHILGPLYRIMEDDNIRDKEMDELKTLGRDLQDLLQQKVGTTVFANSYNAVRQRVGEVRRERKEKRVVREMTAPEAAARDRQRRNTMKERGKKRKAAMHAEARGRLPGKRRRVN</sequence>
<organism evidence="5 6">
    <name type="scientific">Dacryopinax primogenitus (strain DJM 731)</name>
    <name type="common">Brown rot fungus</name>
    <dbReference type="NCBI Taxonomy" id="1858805"/>
    <lineage>
        <taxon>Eukaryota</taxon>
        <taxon>Fungi</taxon>
        <taxon>Dikarya</taxon>
        <taxon>Basidiomycota</taxon>
        <taxon>Agaricomycotina</taxon>
        <taxon>Dacrymycetes</taxon>
        <taxon>Dacrymycetales</taxon>
        <taxon>Dacrymycetaceae</taxon>
        <taxon>Dacryopinax</taxon>
    </lineage>
</organism>
<dbReference type="Proteomes" id="UP000030653">
    <property type="component" value="Unassembled WGS sequence"/>
</dbReference>
<dbReference type="Pfam" id="PF23099">
    <property type="entry name" value="UTP20_C"/>
    <property type="match status" value="1"/>
</dbReference>
<dbReference type="InterPro" id="IPR011989">
    <property type="entry name" value="ARM-like"/>
</dbReference>
<dbReference type="InterPro" id="IPR046523">
    <property type="entry name" value="UTP20_dom"/>
</dbReference>
<evidence type="ECO:0000313" key="5">
    <source>
        <dbReference type="EMBL" id="EJT96886.1"/>
    </source>
</evidence>
<feature type="region of interest" description="Disordered" evidence="1">
    <location>
        <begin position="2515"/>
        <end position="2564"/>
    </location>
</feature>
<dbReference type="PANTHER" id="PTHR17695">
    <property type="entry name" value="SMALL SUBUNIT PROCESSOME COMPONENT 20 HOMOLOG"/>
    <property type="match status" value="1"/>
</dbReference>
<dbReference type="Pfam" id="PF07539">
    <property type="entry name" value="UTP20_N"/>
    <property type="match status" value="1"/>
</dbReference>
<dbReference type="GO" id="GO:0030686">
    <property type="term" value="C:90S preribosome"/>
    <property type="evidence" value="ECO:0007669"/>
    <property type="project" value="TreeGrafter"/>
</dbReference>
<dbReference type="GeneID" id="63685906"/>
<dbReference type="InterPro" id="IPR016024">
    <property type="entry name" value="ARM-type_fold"/>
</dbReference>
<dbReference type="PANTHER" id="PTHR17695:SF11">
    <property type="entry name" value="SMALL SUBUNIT PROCESSOME COMPONENT 20 HOMOLOG"/>
    <property type="match status" value="1"/>
</dbReference>
<dbReference type="Gene3D" id="1.25.10.10">
    <property type="entry name" value="Leucine-rich Repeat Variant"/>
    <property type="match status" value="2"/>
</dbReference>
<evidence type="ECO:0000256" key="1">
    <source>
        <dbReference type="SAM" id="MobiDB-lite"/>
    </source>
</evidence>
<evidence type="ECO:0000259" key="3">
    <source>
        <dbReference type="Pfam" id="PF20416"/>
    </source>
</evidence>
<dbReference type="HOGENOM" id="CLU_000327_1_0_1"/>
<accession>M5FUG8</accession>
<feature type="compositionally biased region" description="Acidic residues" evidence="1">
    <location>
        <begin position="1013"/>
        <end position="1022"/>
    </location>
</feature>
<dbReference type="OMA" id="EGLMAMF"/>
<evidence type="ECO:0000259" key="2">
    <source>
        <dbReference type="Pfam" id="PF07539"/>
    </source>
</evidence>
<evidence type="ECO:0000259" key="4">
    <source>
        <dbReference type="Pfam" id="PF23099"/>
    </source>
</evidence>
<proteinExistence type="predicted"/>
<gene>
    <name evidence="5" type="ORF">DACRYDRAFT_119713</name>
</gene>
<feature type="compositionally biased region" description="Acidic residues" evidence="1">
    <location>
        <begin position="2363"/>
        <end position="2381"/>
    </location>
</feature>
<dbReference type="SUPFAM" id="SSF48371">
    <property type="entry name" value="ARM repeat"/>
    <property type="match status" value="3"/>
</dbReference>
<feature type="domain" description="U3 small nucleolar RNA-associated protein 20" evidence="3">
    <location>
        <begin position="1618"/>
        <end position="1839"/>
    </location>
</feature>
<keyword evidence="6" id="KW-1185">Reference proteome</keyword>
<protein>
    <submittedName>
        <fullName evidence="5">Uncharacterized protein</fullName>
    </submittedName>
</protein>
<feature type="region of interest" description="Disordered" evidence="1">
    <location>
        <begin position="1013"/>
        <end position="1036"/>
    </location>
</feature>
<dbReference type="OrthoDB" id="360653at2759"/>
<dbReference type="STRING" id="1858805.M5FUG8"/>
<dbReference type="InterPro" id="IPR011430">
    <property type="entry name" value="UTP20_N"/>
</dbReference>
<reference evidence="5 6" key="1">
    <citation type="journal article" date="2012" name="Science">
        <title>The Paleozoic origin of enzymatic lignin decomposition reconstructed from 31 fungal genomes.</title>
        <authorList>
            <person name="Floudas D."/>
            <person name="Binder M."/>
            <person name="Riley R."/>
            <person name="Barry K."/>
            <person name="Blanchette R.A."/>
            <person name="Henrissat B."/>
            <person name="Martinez A.T."/>
            <person name="Otillar R."/>
            <person name="Spatafora J.W."/>
            <person name="Yadav J.S."/>
            <person name="Aerts A."/>
            <person name="Benoit I."/>
            <person name="Boyd A."/>
            <person name="Carlson A."/>
            <person name="Copeland A."/>
            <person name="Coutinho P.M."/>
            <person name="de Vries R.P."/>
            <person name="Ferreira P."/>
            <person name="Findley K."/>
            <person name="Foster B."/>
            <person name="Gaskell J."/>
            <person name="Glotzer D."/>
            <person name="Gorecki P."/>
            <person name="Heitman J."/>
            <person name="Hesse C."/>
            <person name="Hori C."/>
            <person name="Igarashi K."/>
            <person name="Jurgens J.A."/>
            <person name="Kallen N."/>
            <person name="Kersten P."/>
            <person name="Kohler A."/>
            <person name="Kuees U."/>
            <person name="Kumar T.K.A."/>
            <person name="Kuo A."/>
            <person name="LaButti K."/>
            <person name="Larrondo L.F."/>
            <person name="Lindquist E."/>
            <person name="Ling A."/>
            <person name="Lombard V."/>
            <person name="Lucas S."/>
            <person name="Lundell T."/>
            <person name="Martin R."/>
            <person name="McLaughlin D.J."/>
            <person name="Morgenstern I."/>
            <person name="Morin E."/>
            <person name="Murat C."/>
            <person name="Nagy L.G."/>
            <person name="Nolan M."/>
            <person name="Ohm R.A."/>
            <person name="Patyshakuliyeva A."/>
            <person name="Rokas A."/>
            <person name="Ruiz-Duenas F.J."/>
            <person name="Sabat G."/>
            <person name="Salamov A."/>
            <person name="Samejima M."/>
            <person name="Schmutz J."/>
            <person name="Slot J.C."/>
            <person name="St John F."/>
            <person name="Stenlid J."/>
            <person name="Sun H."/>
            <person name="Sun S."/>
            <person name="Syed K."/>
            <person name="Tsang A."/>
            <person name="Wiebenga A."/>
            <person name="Young D."/>
            <person name="Pisabarro A."/>
            <person name="Eastwood D.C."/>
            <person name="Martin F."/>
            <person name="Cullen D."/>
            <person name="Grigoriev I.V."/>
            <person name="Hibbett D.S."/>
        </authorList>
    </citation>
    <scope>NUCLEOTIDE SEQUENCE [LARGE SCALE GENOMIC DNA]</scope>
    <source>
        <strain evidence="5 6">DJM-731 SS1</strain>
    </source>
</reference>
<evidence type="ECO:0000313" key="6">
    <source>
        <dbReference type="Proteomes" id="UP000030653"/>
    </source>
</evidence>
<dbReference type="GO" id="GO:0032040">
    <property type="term" value="C:small-subunit processome"/>
    <property type="evidence" value="ECO:0007669"/>
    <property type="project" value="TreeGrafter"/>
</dbReference>
<dbReference type="Pfam" id="PF20416">
    <property type="entry name" value="UTP20"/>
    <property type="match status" value="1"/>
</dbReference>
<feature type="compositionally biased region" description="Basic residues" evidence="1">
    <location>
        <begin position="2531"/>
        <end position="2547"/>
    </location>
</feature>